<keyword evidence="10" id="KW-1185">Reference proteome</keyword>
<evidence type="ECO:0000256" key="3">
    <source>
        <dbReference type="ARBA" id="ARBA00022603"/>
    </source>
</evidence>
<feature type="binding site" evidence="7">
    <location>
        <position position="134"/>
    </location>
    <ligand>
        <name>S-adenosyl-L-methionine</name>
        <dbReference type="ChEBI" id="CHEBI:59789"/>
    </ligand>
</feature>
<feature type="binding site" evidence="7">
    <location>
        <begin position="110"/>
        <end position="116"/>
    </location>
    <ligand>
        <name>S-adenosyl-L-methionine</name>
        <dbReference type="ChEBI" id="CHEBI:59789"/>
    </ligand>
</feature>
<dbReference type="InterPro" id="IPR001678">
    <property type="entry name" value="MeTrfase_RsmB-F_NOP2_dom"/>
</dbReference>
<evidence type="ECO:0000313" key="10">
    <source>
        <dbReference type="Proteomes" id="UP000461768"/>
    </source>
</evidence>
<dbReference type="InterPro" id="IPR031340">
    <property type="entry name" value="RsmF_methylt_CI"/>
</dbReference>
<dbReference type="Proteomes" id="UP000461768">
    <property type="component" value="Unassembled WGS sequence"/>
</dbReference>
<dbReference type="NCBIfam" id="TIGR00446">
    <property type="entry name" value="nop2p"/>
    <property type="match status" value="1"/>
</dbReference>
<dbReference type="PROSITE" id="PS51686">
    <property type="entry name" value="SAM_MT_RSMB_NOP"/>
    <property type="match status" value="1"/>
</dbReference>
<organism evidence="9 10">
    <name type="scientific">Candidatus Galacturonatibacter soehngenii</name>
    <dbReference type="NCBI Taxonomy" id="2307010"/>
    <lineage>
        <taxon>Bacteria</taxon>
        <taxon>Bacillati</taxon>
        <taxon>Bacillota</taxon>
        <taxon>Clostridia</taxon>
        <taxon>Lachnospirales</taxon>
        <taxon>Lachnospiraceae</taxon>
        <taxon>Candidatus Galacturonatibacter</taxon>
    </lineage>
</organism>
<dbReference type="InterPro" id="IPR018314">
    <property type="entry name" value="RsmB/NOL1/NOP2-like_CS"/>
</dbReference>
<feature type="active site" description="Nucleophile" evidence="7">
    <location>
        <position position="232"/>
    </location>
</feature>
<sequence>MRLPELFENKMREILSDEFDDYLKSYNYKRMYGLRVNTNKISTQEFEKICPFKIDKIPWIPNGYYYDGSKEHPAKHPYYYAGLYYLQEPSAMTPASRLEINPGDVVLDMCAAPGGKATELGSKLKGEGLLVANDISNSRAKALLKNIELFGISNVFVVNETPDKLLNYYEEYFDKILIDAPCSGEGMFRKDPAIISSWEKNGPEFYAKIQRDIIVQAAKMLKPGGLMLYSTCTFSPVENEGTIQFLLDAYKDFELREIEGFEGFSKGRPELVNGSEELTKTVRIWPHKMEAEGHFLALLHKKGEKTSDITTDESYQITKTESDILEAFLKNVHMDMERKYIDIKGERVFYVSKYMKNLKGVRFLRSGLLLGEIKKNRFEPSQALALALREEEFDFTINFSVEDNRVIKYLKGETLDVSDIVEKGESGWQLICVDHFPLGWGKLNNGILKNKYSSSWRWQ</sequence>
<feature type="binding site" evidence="7">
    <location>
        <position position="179"/>
    </location>
    <ligand>
        <name>S-adenosyl-L-methionine</name>
        <dbReference type="ChEBI" id="CHEBI:59789"/>
    </ligand>
</feature>
<dbReference type="OrthoDB" id="9810297at2"/>
<dbReference type="PROSITE" id="PS01153">
    <property type="entry name" value="NOL1_NOP2_SUN"/>
    <property type="match status" value="1"/>
</dbReference>
<dbReference type="InterPro" id="IPR049560">
    <property type="entry name" value="MeTrfase_RsmB-F_NOP2_cat"/>
</dbReference>
<comment type="caution">
    <text evidence="7">Lacks conserved residue(s) required for the propagation of feature annotation.</text>
</comment>
<dbReference type="PANTHER" id="PTHR22807">
    <property type="entry name" value="NOP2 YEAST -RELATED NOL1/NOP2/FMU SUN DOMAIN-CONTAINING"/>
    <property type="match status" value="1"/>
</dbReference>
<dbReference type="Pfam" id="PF13636">
    <property type="entry name" value="Methyltranf_PUA"/>
    <property type="match status" value="1"/>
</dbReference>
<dbReference type="CDD" id="cd02440">
    <property type="entry name" value="AdoMet_MTases"/>
    <property type="match status" value="1"/>
</dbReference>
<dbReference type="PANTHER" id="PTHR22807:SF30">
    <property type="entry name" value="28S RRNA (CYTOSINE(4447)-C(5))-METHYLTRANSFERASE-RELATED"/>
    <property type="match status" value="1"/>
</dbReference>
<dbReference type="GO" id="GO:0006396">
    <property type="term" value="P:RNA processing"/>
    <property type="evidence" value="ECO:0007669"/>
    <property type="project" value="InterPro"/>
</dbReference>
<dbReference type="InterPro" id="IPR023267">
    <property type="entry name" value="RCMT"/>
</dbReference>
<dbReference type="RefSeq" id="WP_151140788.1">
    <property type="nucleotide sequence ID" value="NZ_WAGX01000003.1"/>
</dbReference>
<dbReference type="Gene3D" id="3.30.70.1170">
    <property type="entry name" value="Sun protein, domain 3"/>
    <property type="match status" value="1"/>
</dbReference>
<dbReference type="Gene3D" id="2.30.130.60">
    <property type="match status" value="1"/>
</dbReference>
<feature type="domain" description="SAM-dependent MTase RsmB/NOP-type" evidence="8">
    <location>
        <begin position="22"/>
        <end position="302"/>
    </location>
</feature>
<dbReference type="CDD" id="cd21147">
    <property type="entry name" value="RsmF_methylt_CTD1"/>
    <property type="match status" value="1"/>
</dbReference>
<dbReference type="AlphaFoldDB" id="A0A7V7QN56"/>
<keyword evidence="6 7" id="KW-0694">RNA-binding</keyword>
<dbReference type="GO" id="GO:0008173">
    <property type="term" value="F:RNA methyltransferase activity"/>
    <property type="evidence" value="ECO:0007669"/>
    <property type="project" value="InterPro"/>
</dbReference>
<gene>
    <name evidence="9" type="ORF">F7O84_00815</name>
</gene>
<evidence type="ECO:0000256" key="7">
    <source>
        <dbReference type="PROSITE-ProRule" id="PRU01023"/>
    </source>
</evidence>
<proteinExistence type="inferred from homology"/>
<evidence type="ECO:0000256" key="4">
    <source>
        <dbReference type="ARBA" id="ARBA00022679"/>
    </source>
</evidence>
<protein>
    <submittedName>
        <fullName evidence="9">NOL1/NOP2/sun family putative RNA methylase</fullName>
    </submittedName>
</protein>
<dbReference type="InterPro" id="IPR027391">
    <property type="entry name" value="Nol1_Nop2_Fmu_2"/>
</dbReference>
<dbReference type="Gene3D" id="3.40.50.150">
    <property type="entry name" value="Vaccinia Virus protein VP39"/>
    <property type="match status" value="1"/>
</dbReference>
<dbReference type="PRINTS" id="PR02008">
    <property type="entry name" value="RCMTFAMILY"/>
</dbReference>
<evidence type="ECO:0000256" key="1">
    <source>
        <dbReference type="ARBA" id="ARBA00007494"/>
    </source>
</evidence>
<name>A0A7V7QN56_9FIRM</name>
<dbReference type="GO" id="GO:0008757">
    <property type="term" value="F:S-adenosylmethionine-dependent methyltransferase activity"/>
    <property type="evidence" value="ECO:0007669"/>
    <property type="project" value="InterPro"/>
</dbReference>
<dbReference type="InterPro" id="IPR029063">
    <property type="entry name" value="SAM-dependent_MTases_sf"/>
</dbReference>
<comment type="caution">
    <text evidence="9">The sequence shown here is derived from an EMBL/GenBank/DDBJ whole genome shotgun (WGS) entry which is preliminary data.</text>
</comment>
<reference evidence="9 10" key="2">
    <citation type="submission" date="2020-02" db="EMBL/GenBank/DDBJ databases">
        <title>Candidatus Galacturonibacter soehngenii shows hetero-acetogenic catabolism of galacturonic acid but lacks a canonical carbon monoxide dehydrogenase/acetyl-CoA synthase complex.</title>
        <authorList>
            <person name="Diender M."/>
            <person name="Stouten G.R."/>
            <person name="Petersen J.F."/>
            <person name="Nielsen P.H."/>
            <person name="Dueholm M.S."/>
            <person name="Pronk J.T."/>
            <person name="Van Loosdrecht M.C.M."/>
        </authorList>
    </citation>
    <scope>NUCLEOTIDE SEQUENCE [LARGE SCALE GENOMIC DNA]</scope>
    <source>
        <strain evidence="9">GalUA</strain>
    </source>
</reference>
<dbReference type="Pfam" id="PF17126">
    <property type="entry name" value="RsmF_methylt_CI"/>
    <property type="match status" value="1"/>
</dbReference>
<evidence type="ECO:0000259" key="8">
    <source>
        <dbReference type="PROSITE" id="PS51686"/>
    </source>
</evidence>
<keyword evidence="5 7" id="KW-0949">S-adenosyl-L-methionine</keyword>
<dbReference type="Pfam" id="PF17125">
    <property type="entry name" value="Methyltr_RsmF_N"/>
    <property type="match status" value="1"/>
</dbReference>
<dbReference type="EMBL" id="WAGX01000003">
    <property type="protein sequence ID" value="KAB1440405.1"/>
    <property type="molecule type" value="Genomic_DNA"/>
</dbReference>
<evidence type="ECO:0000256" key="5">
    <source>
        <dbReference type="ARBA" id="ARBA00022691"/>
    </source>
</evidence>
<dbReference type="InterPro" id="IPR031341">
    <property type="entry name" value="Methyltr_RsmF_N"/>
</dbReference>
<dbReference type="Pfam" id="PF01189">
    <property type="entry name" value="Methyltr_RsmB-F"/>
    <property type="match status" value="1"/>
</dbReference>
<dbReference type="SUPFAM" id="SSF53335">
    <property type="entry name" value="S-adenosyl-L-methionine-dependent methyltransferases"/>
    <property type="match status" value="1"/>
</dbReference>
<keyword evidence="3 7" id="KW-0489">Methyltransferase</keyword>
<accession>A0A7V7QN56</accession>
<evidence type="ECO:0000256" key="6">
    <source>
        <dbReference type="ARBA" id="ARBA00022884"/>
    </source>
</evidence>
<reference evidence="9 10" key="1">
    <citation type="submission" date="2019-09" db="EMBL/GenBank/DDBJ databases">
        <authorList>
            <person name="Valk L.C."/>
        </authorList>
    </citation>
    <scope>NUCLEOTIDE SEQUENCE [LARGE SCALE GENOMIC DNA]</scope>
    <source>
        <strain evidence="9">GalUA</strain>
    </source>
</reference>
<evidence type="ECO:0000313" key="9">
    <source>
        <dbReference type="EMBL" id="KAB1440405.1"/>
    </source>
</evidence>
<evidence type="ECO:0000256" key="2">
    <source>
        <dbReference type="ARBA" id="ARBA00022490"/>
    </source>
</evidence>
<dbReference type="GO" id="GO:0001510">
    <property type="term" value="P:RNA methylation"/>
    <property type="evidence" value="ECO:0007669"/>
    <property type="project" value="InterPro"/>
</dbReference>
<comment type="similarity">
    <text evidence="1 7">Belongs to the class I-like SAM-binding methyltransferase superfamily. RsmB/NOP family.</text>
</comment>
<keyword evidence="2" id="KW-0963">Cytoplasm</keyword>
<keyword evidence="4 7" id="KW-0808">Transferase</keyword>
<dbReference type="InterPro" id="IPR011023">
    <property type="entry name" value="Nop2p"/>
</dbReference>
<dbReference type="GO" id="GO:0003723">
    <property type="term" value="F:RNA binding"/>
    <property type="evidence" value="ECO:0007669"/>
    <property type="project" value="UniProtKB-UniRule"/>
</dbReference>